<sequence length="62" mass="6983">MQSRIVRIRNGRSSNNRSDTKSNDQTSLACSAAARPTWYGDDRRRFGLRGVVFVNVVEIGCH</sequence>
<protein>
    <submittedName>
        <fullName evidence="2">Uncharacterized protein</fullName>
    </submittedName>
</protein>
<evidence type="ECO:0000313" key="3">
    <source>
        <dbReference type="Proteomes" id="UP000542776"/>
    </source>
</evidence>
<organism evidence="2 3">
    <name type="scientific">Aureimonas pseudogalii</name>
    <dbReference type="NCBI Taxonomy" id="1744844"/>
    <lineage>
        <taxon>Bacteria</taxon>
        <taxon>Pseudomonadati</taxon>
        <taxon>Pseudomonadota</taxon>
        <taxon>Alphaproteobacteria</taxon>
        <taxon>Hyphomicrobiales</taxon>
        <taxon>Aurantimonadaceae</taxon>
        <taxon>Aureimonas</taxon>
    </lineage>
</organism>
<name>A0A7W6H8R9_9HYPH</name>
<feature type="region of interest" description="Disordered" evidence="1">
    <location>
        <begin position="1"/>
        <end position="28"/>
    </location>
</feature>
<dbReference type="AlphaFoldDB" id="A0A7W6H8R9"/>
<feature type="compositionally biased region" description="Basic residues" evidence="1">
    <location>
        <begin position="1"/>
        <end position="10"/>
    </location>
</feature>
<reference evidence="2 3" key="1">
    <citation type="submission" date="2020-08" db="EMBL/GenBank/DDBJ databases">
        <title>Genomic Encyclopedia of Type Strains, Phase IV (KMG-IV): sequencing the most valuable type-strain genomes for metagenomic binning, comparative biology and taxonomic classification.</title>
        <authorList>
            <person name="Goeker M."/>
        </authorList>
    </citation>
    <scope>NUCLEOTIDE SEQUENCE [LARGE SCALE GENOMIC DNA]</scope>
    <source>
        <strain evidence="2 3">DSM 102238</strain>
    </source>
</reference>
<dbReference type="Proteomes" id="UP000542776">
    <property type="component" value="Unassembled WGS sequence"/>
</dbReference>
<proteinExistence type="predicted"/>
<dbReference type="EMBL" id="JACIEK010000026">
    <property type="protein sequence ID" value="MBB4000683.1"/>
    <property type="molecule type" value="Genomic_DNA"/>
</dbReference>
<accession>A0A7W6H8R9</accession>
<evidence type="ECO:0000313" key="2">
    <source>
        <dbReference type="EMBL" id="MBB4000683.1"/>
    </source>
</evidence>
<keyword evidence="3" id="KW-1185">Reference proteome</keyword>
<gene>
    <name evidence="2" type="ORF">GGR04_004563</name>
</gene>
<evidence type="ECO:0000256" key="1">
    <source>
        <dbReference type="SAM" id="MobiDB-lite"/>
    </source>
</evidence>
<comment type="caution">
    <text evidence="2">The sequence shown here is derived from an EMBL/GenBank/DDBJ whole genome shotgun (WGS) entry which is preliminary data.</text>
</comment>